<name>A0A0E9Q312_ANGAN</name>
<organism evidence="1">
    <name type="scientific">Anguilla anguilla</name>
    <name type="common">European freshwater eel</name>
    <name type="synonym">Muraena anguilla</name>
    <dbReference type="NCBI Taxonomy" id="7936"/>
    <lineage>
        <taxon>Eukaryota</taxon>
        <taxon>Metazoa</taxon>
        <taxon>Chordata</taxon>
        <taxon>Craniata</taxon>
        <taxon>Vertebrata</taxon>
        <taxon>Euteleostomi</taxon>
        <taxon>Actinopterygii</taxon>
        <taxon>Neopterygii</taxon>
        <taxon>Teleostei</taxon>
        <taxon>Anguilliformes</taxon>
        <taxon>Anguillidae</taxon>
        <taxon>Anguilla</taxon>
    </lineage>
</organism>
<protein>
    <submittedName>
        <fullName evidence="1">Uncharacterized protein</fullName>
    </submittedName>
</protein>
<dbReference type="EMBL" id="GBXM01097433">
    <property type="protein sequence ID" value="JAH11144.1"/>
    <property type="molecule type" value="Transcribed_RNA"/>
</dbReference>
<evidence type="ECO:0000313" key="1">
    <source>
        <dbReference type="EMBL" id="JAH11144.1"/>
    </source>
</evidence>
<accession>A0A0E9Q312</accession>
<reference evidence="1" key="2">
    <citation type="journal article" date="2015" name="Fish Shellfish Immunol.">
        <title>Early steps in the European eel (Anguilla anguilla)-Vibrio vulnificus interaction in the gills: Role of the RtxA13 toxin.</title>
        <authorList>
            <person name="Callol A."/>
            <person name="Pajuelo D."/>
            <person name="Ebbesson L."/>
            <person name="Teles M."/>
            <person name="MacKenzie S."/>
            <person name="Amaro C."/>
        </authorList>
    </citation>
    <scope>NUCLEOTIDE SEQUENCE</scope>
</reference>
<dbReference type="AlphaFoldDB" id="A0A0E9Q312"/>
<reference evidence="1" key="1">
    <citation type="submission" date="2014-11" db="EMBL/GenBank/DDBJ databases">
        <authorList>
            <person name="Amaro Gonzalez C."/>
        </authorList>
    </citation>
    <scope>NUCLEOTIDE SEQUENCE</scope>
</reference>
<proteinExistence type="predicted"/>
<sequence length="26" mass="2817">MLGTFGFAKSTTAFTFATFRILALGF</sequence>